<evidence type="ECO:0000313" key="2">
    <source>
        <dbReference type="Proteomes" id="UP000315369"/>
    </source>
</evidence>
<dbReference type="OrthoDB" id="5506228at2"/>
<name>A0A540WYA8_9BACT</name>
<organism evidence="1 2">
    <name type="scientific">Myxococcus llanfairpwllgwyngyllgogerychwyrndrobwllllantysiliogogogochensis</name>
    <dbReference type="NCBI Taxonomy" id="2590453"/>
    <lineage>
        <taxon>Bacteria</taxon>
        <taxon>Pseudomonadati</taxon>
        <taxon>Myxococcota</taxon>
        <taxon>Myxococcia</taxon>
        <taxon>Myxococcales</taxon>
        <taxon>Cystobacterineae</taxon>
        <taxon>Myxococcaceae</taxon>
        <taxon>Myxococcus</taxon>
    </lineage>
</organism>
<dbReference type="Proteomes" id="UP000315369">
    <property type="component" value="Unassembled WGS sequence"/>
</dbReference>
<keyword evidence="2" id="KW-1185">Reference proteome</keyword>
<dbReference type="EMBL" id="VIFM01000081">
    <property type="protein sequence ID" value="TQF14001.1"/>
    <property type="molecule type" value="Genomic_DNA"/>
</dbReference>
<gene>
    <name evidence="1" type="ORF">FJV41_20950</name>
</gene>
<sequence length="221" mass="24552">MATPLLPGLDGLLDVCQRLGLRQVIHPASSHPPAPGALVEGTPLDPMLASFYSRMSKAILAADVAGISILQWDDSVNAVAERNREMRASWQGDLFARFVVFAGAPFLAHYFATMPGLADAEGYQPVVWVDSYEEGYALPLASNVDRFFDLYARYLEVLIAHEDYAERGSAALGFPWKVPHLVARDDRLVQLIEEGRFDFPQAGHDARTWAHQVSEARRRIM</sequence>
<evidence type="ECO:0000313" key="1">
    <source>
        <dbReference type="EMBL" id="TQF14001.1"/>
    </source>
</evidence>
<reference evidence="1 2" key="1">
    <citation type="submission" date="2019-06" db="EMBL/GenBank/DDBJ databases">
        <authorList>
            <person name="Livingstone P."/>
            <person name="Whitworth D."/>
        </authorList>
    </citation>
    <scope>NUCLEOTIDE SEQUENCE [LARGE SCALE GENOMIC DNA]</scope>
    <source>
        <strain evidence="1 2">AM401</strain>
    </source>
</reference>
<protein>
    <submittedName>
        <fullName evidence="1">Uncharacterized protein</fullName>
    </submittedName>
</protein>
<comment type="caution">
    <text evidence="1">The sequence shown here is derived from an EMBL/GenBank/DDBJ whole genome shotgun (WGS) entry which is preliminary data.</text>
</comment>
<accession>A0A540WYA8</accession>
<dbReference type="RefSeq" id="WP_141644292.1">
    <property type="nucleotide sequence ID" value="NZ_VIFM01000081.1"/>
</dbReference>
<proteinExistence type="predicted"/>
<dbReference type="AlphaFoldDB" id="A0A540WYA8"/>